<dbReference type="AlphaFoldDB" id="A0A7M7HM07"/>
<protein>
    <submittedName>
        <fullName evidence="2">Uncharacterized protein</fullName>
    </submittedName>
</protein>
<name>A0A7M7HM07_STRPU</name>
<dbReference type="OMA" id="ECAFNCI"/>
<dbReference type="KEGG" id="spu:105445735"/>
<reference evidence="3" key="1">
    <citation type="submission" date="2015-02" db="EMBL/GenBank/DDBJ databases">
        <title>Genome sequencing for Strongylocentrotus purpuratus.</title>
        <authorList>
            <person name="Murali S."/>
            <person name="Liu Y."/>
            <person name="Vee V."/>
            <person name="English A."/>
            <person name="Wang M."/>
            <person name="Skinner E."/>
            <person name="Han Y."/>
            <person name="Muzny D.M."/>
            <person name="Worley K.C."/>
            <person name="Gibbs R.A."/>
        </authorList>
    </citation>
    <scope>NUCLEOTIDE SEQUENCE</scope>
</reference>
<keyword evidence="3" id="KW-1185">Reference proteome</keyword>
<evidence type="ECO:0000313" key="3">
    <source>
        <dbReference type="Proteomes" id="UP000007110"/>
    </source>
</evidence>
<dbReference type="RefSeq" id="XP_011679951.1">
    <property type="nucleotide sequence ID" value="XM_011681649.2"/>
</dbReference>
<dbReference type="GeneID" id="105445735"/>
<dbReference type="InParanoid" id="A0A7M7HM07"/>
<proteinExistence type="predicted"/>
<feature type="transmembrane region" description="Helical" evidence="1">
    <location>
        <begin position="213"/>
        <end position="232"/>
    </location>
</feature>
<dbReference type="EnsemblMetazoa" id="XM_011681649">
    <property type="protein sequence ID" value="XP_011679951"/>
    <property type="gene ID" value="LOC105445735"/>
</dbReference>
<sequence>MASRDRRGYNVNMAPTIRRPRVSVCSSAQVHNNQAFIDELHLKFTEIVGDVRYFELPYNDIDHFLFRNTGIDVMILCHSIQNRRFAITDVMDALYDKFLYNAVRAIGKPKICILVHDFKAEDLNTVKKYRTRIEAFQSQQPTTFKCANLVMMGGKLDERVEIGDHQWEELRAFLIDAGQSPESIPSYQECAFNCIDTVNVTCQSVQKSYKKQLLLVLVILAGGLIIVLLVVLTK</sequence>
<keyword evidence="1" id="KW-1133">Transmembrane helix</keyword>
<reference evidence="2" key="2">
    <citation type="submission" date="2021-01" db="UniProtKB">
        <authorList>
            <consortium name="EnsemblMetazoa"/>
        </authorList>
    </citation>
    <scope>IDENTIFICATION</scope>
</reference>
<dbReference type="OrthoDB" id="10353785at2759"/>
<evidence type="ECO:0000256" key="1">
    <source>
        <dbReference type="SAM" id="Phobius"/>
    </source>
</evidence>
<accession>A0A7M7HM07</accession>
<keyword evidence="1" id="KW-0472">Membrane</keyword>
<dbReference type="Proteomes" id="UP000007110">
    <property type="component" value="Unassembled WGS sequence"/>
</dbReference>
<evidence type="ECO:0000313" key="2">
    <source>
        <dbReference type="EnsemblMetazoa" id="XP_011679951"/>
    </source>
</evidence>
<organism evidence="2 3">
    <name type="scientific">Strongylocentrotus purpuratus</name>
    <name type="common">Purple sea urchin</name>
    <dbReference type="NCBI Taxonomy" id="7668"/>
    <lineage>
        <taxon>Eukaryota</taxon>
        <taxon>Metazoa</taxon>
        <taxon>Echinodermata</taxon>
        <taxon>Eleutherozoa</taxon>
        <taxon>Echinozoa</taxon>
        <taxon>Echinoidea</taxon>
        <taxon>Euechinoidea</taxon>
        <taxon>Echinacea</taxon>
        <taxon>Camarodonta</taxon>
        <taxon>Echinidea</taxon>
        <taxon>Strongylocentrotidae</taxon>
        <taxon>Strongylocentrotus</taxon>
    </lineage>
</organism>
<keyword evidence="1" id="KW-0812">Transmembrane</keyword>